<feature type="compositionally biased region" description="Basic and acidic residues" evidence="1">
    <location>
        <begin position="116"/>
        <end position="126"/>
    </location>
</feature>
<sequence length="126" mass="13733">MTALTMLEEEEKQDSAVDPAISVPDAAARVGALAGRASVADFARMAHRLADAARGTSDEYVYRSLASLTDDDVDVATDIAKQQLWYSTPAGFAIARELVHLRARGKQAKQAKQAKQKQERTIHTIH</sequence>
<protein>
    <submittedName>
        <fullName evidence="2">Uncharacterized protein</fullName>
    </submittedName>
</protein>
<dbReference type="KEGG" id="afi:Acife_1913"/>
<name>G0JLI7_9PROT</name>
<dbReference type="STRING" id="743299.Acife_1913"/>
<dbReference type="HOGENOM" id="CLU_1976727_0_0_6"/>
<organism evidence="2 3">
    <name type="scientific">Acidithiobacillus ferrivorans SS3</name>
    <dbReference type="NCBI Taxonomy" id="743299"/>
    <lineage>
        <taxon>Bacteria</taxon>
        <taxon>Pseudomonadati</taxon>
        <taxon>Pseudomonadota</taxon>
        <taxon>Acidithiobacillia</taxon>
        <taxon>Acidithiobacillales</taxon>
        <taxon>Acidithiobacillaceae</taxon>
        <taxon>Acidithiobacillus</taxon>
    </lineage>
</organism>
<dbReference type="RefSeq" id="WP_014029289.1">
    <property type="nucleotide sequence ID" value="NC_015942.1"/>
</dbReference>
<dbReference type="AlphaFoldDB" id="G0JLI7"/>
<evidence type="ECO:0000313" key="2">
    <source>
        <dbReference type="EMBL" id="AEM48036.1"/>
    </source>
</evidence>
<dbReference type="EMBL" id="CP002985">
    <property type="protein sequence ID" value="AEM48036.1"/>
    <property type="molecule type" value="Genomic_DNA"/>
</dbReference>
<reference evidence="2 3" key="1">
    <citation type="journal article" date="2011" name="J. Bacteriol.">
        <title>Draft genome of the psychrotolerant acidophile Acidithiobacillus ferrivorans SS3.</title>
        <authorList>
            <person name="Liljeqvist M."/>
            <person name="Valdes J."/>
            <person name="Holmes D.S."/>
            <person name="Dopson M."/>
        </authorList>
    </citation>
    <scope>NUCLEOTIDE SEQUENCE [LARGE SCALE GENOMIC DNA]</scope>
    <source>
        <strain evidence="2 3">SS3</strain>
    </source>
</reference>
<evidence type="ECO:0000256" key="1">
    <source>
        <dbReference type="SAM" id="MobiDB-lite"/>
    </source>
</evidence>
<gene>
    <name evidence="2" type="ORF">Acife_1913</name>
</gene>
<dbReference type="Proteomes" id="UP000009220">
    <property type="component" value="Chromosome"/>
</dbReference>
<feature type="region of interest" description="Disordered" evidence="1">
    <location>
        <begin position="105"/>
        <end position="126"/>
    </location>
</feature>
<feature type="compositionally biased region" description="Basic residues" evidence="1">
    <location>
        <begin position="105"/>
        <end position="115"/>
    </location>
</feature>
<proteinExistence type="predicted"/>
<accession>G0JLI7</accession>
<evidence type="ECO:0000313" key="3">
    <source>
        <dbReference type="Proteomes" id="UP000009220"/>
    </source>
</evidence>